<dbReference type="PANTHER" id="PTHR11096:SF1">
    <property type="entry name" value="RNA 3'-TERMINAL PHOSPHATE CYCLASE-LIKE PROTEIN"/>
    <property type="match status" value="1"/>
</dbReference>
<dbReference type="InterPro" id="IPR036553">
    <property type="entry name" value="RPTC_insert"/>
</dbReference>
<dbReference type="CDD" id="cd00875">
    <property type="entry name" value="RNA_Cyclase_Class_I"/>
    <property type="match status" value="1"/>
</dbReference>
<dbReference type="InterPro" id="IPR023797">
    <property type="entry name" value="RNA3'_phos_cyclase_dom"/>
</dbReference>
<dbReference type="InterPro" id="IPR013791">
    <property type="entry name" value="RNA3'-term_phos_cycl_insert"/>
</dbReference>
<dbReference type="InterPro" id="IPR020719">
    <property type="entry name" value="RNA3'_term_phos_cycl-like_CS"/>
</dbReference>
<keyword evidence="3" id="KW-0690">Ribosome biogenesis</keyword>
<evidence type="ECO:0000256" key="3">
    <source>
        <dbReference type="ARBA" id="ARBA00022517"/>
    </source>
</evidence>
<name>A0A7S1F132_NOCSC</name>
<organism evidence="7">
    <name type="scientific">Noctiluca scintillans</name>
    <name type="common">Sea sparkle</name>
    <name type="synonym">Red tide dinoflagellate</name>
    <dbReference type="NCBI Taxonomy" id="2966"/>
    <lineage>
        <taxon>Eukaryota</taxon>
        <taxon>Sar</taxon>
        <taxon>Alveolata</taxon>
        <taxon>Dinophyceae</taxon>
        <taxon>Noctilucales</taxon>
        <taxon>Noctilucaceae</taxon>
        <taxon>Noctiluca</taxon>
    </lineage>
</organism>
<sequence>MPEPLRYSGCNHLRQRLCLATVSGRPVIITDIRPKDEDPGMRDYEASFVRLLDKITDGSDIQINETGTVLRYRPGQIVGGSGMIHTCPPSRCLTYFLEGLLFLAPLAKKMLSIRLLGVTNGGPDPSCDTFRTVTLPLLGRFGIVENLTFKITKRGAMPDGGGEVIFTCPIINSIQPVELLNEGKVKRVRGVAYTTKVSPQFAARMVDSARGVLNDFLPDVWIFSDPSKGDAGGLSPGYGLSLVAETLTRCLKSADACAQVGDEDGKGTELVAPEEVGKAAALRLLAEINLDGAVDTVHQPLALYMLSLCEETRPTRIRLSKLSPSAVQMLRHIRDFLGVTFQIREDPEGQTVVLSCIGAGVLNAARRTF</sequence>
<dbReference type="InterPro" id="IPR013792">
    <property type="entry name" value="RNA3'P_cycl/enolpyr_Trfase_a/b"/>
</dbReference>
<dbReference type="NCBIfam" id="TIGR03400">
    <property type="entry name" value="18S_RNA_Rcl1p"/>
    <property type="match status" value="1"/>
</dbReference>
<dbReference type="AlphaFoldDB" id="A0A7S1F132"/>
<evidence type="ECO:0000256" key="2">
    <source>
        <dbReference type="ARBA" id="ARBA00007089"/>
    </source>
</evidence>
<dbReference type="InterPro" id="IPR037136">
    <property type="entry name" value="RNA3'_phos_cyclase_dom_sf"/>
</dbReference>
<dbReference type="Gene3D" id="3.30.360.20">
    <property type="entry name" value="RNA 3'-terminal phosphate cyclase, insert domain"/>
    <property type="match status" value="1"/>
</dbReference>
<dbReference type="Pfam" id="PF01137">
    <property type="entry name" value="RTC"/>
    <property type="match status" value="1"/>
</dbReference>
<evidence type="ECO:0000259" key="6">
    <source>
        <dbReference type="Pfam" id="PF05189"/>
    </source>
</evidence>
<feature type="domain" description="RNA 3'-terminal phosphate cyclase insert" evidence="6">
    <location>
        <begin position="181"/>
        <end position="288"/>
    </location>
</feature>
<dbReference type="PROSITE" id="PS01287">
    <property type="entry name" value="RTC"/>
    <property type="match status" value="1"/>
</dbReference>
<dbReference type="GO" id="GO:0004521">
    <property type="term" value="F:RNA endonuclease activity"/>
    <property type="evidence" value="ECO:0007669"/>
    <property type="project" value="TreeGrafter"/>
</dbReference>
<evidence type="ECO:0000256" key="1">
    <source>
        <dbReference type="ARBA" id="ARBA00004604"/>
    </source>
</evidence>
<proteinExistence type="inferred from homology"/>
<feature type="domain" description="RNA 3'-terminal phosphate cyclase" evidence="5">
    <location>
        <begin position="6"/>
        <end position="343"/>
    </location>
</feature>
<dbReference type="GO" id="GO:0005730">
    <property type="term" value="C:nucleolus"/>
    <property type="evidence" value="ECO:0007669"/>
    <property type="project" value="UniProtKB-SubCell"/>
</dbReference>
<evidence type="ECO:0000256" key="4">
    <source>
        <dbReference type="ARBA" id="ARBA00023242"/>
    </source>
</evidence>
<dbReference type="InterPro" id="IPR000228">
    <property type="entry name" value="RNA3'_term_phos_cyc"/>
</dbReference>
<accession>A0A7S1F132</accession>
<dbReference type="PANTHER" id="PTHR11096">
    <property type="entry name" value="RNA 3' TERMINAL PHOSPHATE CYCLASE"/>
    <property type="match status" value="1"/>
</dbReference>
<dbReference type="GO" id="GO:0000479">
    <property type="term" value="P:endonucleolytic cleavage of tricistronic rRNA transcript (SSU-rRNA, 5.8S rRNA, LSU-rRNA)"/>
    <property type="evidence" value="ECO:0007669"/>
    <property type="project" value="TreeGrafter"/>
</dbReference>
<reference evidence="7" key="1">
    <citation type="submission" date="2021-01" db="EMBL/GenBank/DDBJ databases">
        <authorList>
            <person name="Corre E."/>
            <person name="Pelletier E."/>
            <person name="Niang G."/>
            <person name="Scheremetjew M."/>
            <person name="Finn R."/>
            <person name="Kale V."/>
            <person name="Holt S."/>
            <person name="Cochrane G."/>
            <person name="Meng A."/>
            <person name="Brown T."/>
            <person name="Cohen L."/>
        </authorList>
    </citation>
    <scope>NUCLEOTIDE SEQUENCE</scope>
</reference>
<dbReference type="InterPro" id="IPR016443">
    <property type="entry name" value="RNA3'_term_phos_cyc_type_2"/>
</dbReference>
<evidence type="ECO:0008006" key="8">
    <source>
        <dbReference type="Google" id="ProtNLM"/>
    </source>
</evidence>
<evidence type="ECO:0000259" key="5">
    <source>
        <dbReference type="Pfam" id="PF01137"/>
    </source>
</evidence>
<comment type="similarity">
    <text evidence="2">Belongs to the RNA 3'-terminal cyclase family. Type 2 subfamily.</text>
</comment>
<dbReference type="Pfam" id="PF05189">
    <property type="entry name" value="RTC_insert"/>
    <property type="match status" value="1"/>
</dbReference>
<comment type="subcellular location">
    <subcellularLocation>
        <location evidence="1">Nucleus</location>
        <location evidence="1">Nucleolus</location>
    </subcellularLocation>
</comment>
<dbReference type="EMBL" id="HBFQ01014978">
    <property type="protein sequence ID" value="CAD8836026.1"/>
    <property type="molecule type" value="Transcribed_RNA"/>
</dbReference>
<protein>
    <recommendedName>
        <fullName evidence="8">RNA 3'-terminal phosphate cyclase-like protein</fullName>
    </recommendedName>
</protein>
<keyword evidence="4" id="KW-0539">Nucleus</keyword>
<dbReference type="SUPFAM" id="SSF55205">
    <property type="entry name" value="EPT/RTPC-like"/>
    <property type="match status" value="1"/>
</dbReference>
<evidence type="ECO:0000313" key="7">
    <source>
        <dbReference type="EMBL" id="CAD8836026.1"/>
    </source>
</evidence>
<gene>
    <name evidence="7" type="ORF">NSCI0253_LOCUS10374</name>
</gene>
<dbReference type="Gene3D" id="3.65.10.20">
    <property type="entry name" value="RNA 3'-terminal phosphate cyclase domain"/>
    <property type="match status" value="1"/>
</dbReference>